<evidence type="ECO:0000256" key="1">
    <source>
        <dbReference type="ARBA" id="ARBA00001947"/>
    </source>
</evidence>
<evidence type="ECO:0000256" key="4">
    <source>
        <dbReference type="ARBA" id="ARBA00012925"/>
    </source>
</evidence>
<dbReference type="InterPro" id="IPR018338">
    <property type="entry name" value="Carbonic_anhydrase_a-class_CS"/>
</dbReference>
<comment type="caution">
    <text evidence="11">The sequence shown here is derived from an EMBL/GenBank/DDBJ whole genome shotgun (WGS) entry which is preliminary data.</text>
</comment>
<dbReference type="GO" id="GO:0008270">
    <property type="term" value="F:zinc ion binding"/>
    <property type="evidence" value="ECO:0007669"/>
    <property type="project" value="UniProtKB-UniRule"/>
</dbReference>
<keyword evidence="9" id="KW-0732">Signal</keyword>
<evidence type="ECO:0000256" key="2">
    <source>
        <dbReference type="ARBA" id="ARBA00002904"/>
    </source>
</evidence>
<dbReference type="PROSITE" id="PS00162">
    <property type="entry name" value="ALPHA_CA_1"/>
    <property type="match status" value="1"/>
</dbReference>
<keyword evidence="5 9" id="KW-0479">Metal-binding</keyword>
<organism evidence="11 12">
    <name type="scientific">Hymenoscyphus fraxineus</name>
    <dbReference type="NCBI Taxonomy" id="746836"/>
    <lineage>
        <taxon>Eukaryota</taxon>
        <taxon>Fungi</taxon>
        <taxon>Dikarya</taxon>
        <taxon>Ascomycota</taxon>
        <taxon>Pezizomycotina</taxon>
        <taxon>Leotiomycetes</taxon>
        <taxon>Helotiales</taxon>
        <taxon>Helotiaceae</taxon>
        <taxon>Hymenoscyphus</taxon>
    </lineage>
</organism>
<evidence type="ECO:0000259" key="10">
    <source>
        <dbReference type="PROSITE" id="PS51144"/>
    </source>
</evidence>
<evidence type="ECO:0000256" key="3">
    <source>
        <dbReference type="ARBA" id="ARBA00010718"/>
    </source>
</evidence>
<comment type="catalytic activity">
    <reaction evidence="8 9">
        <text>hydrogencarbonate + H(+) = CO2 + H2O</text>
        <dbReference type="Rhea" id="RHEA:10748"/>
        <dbReference type="ChEBI" id="CHEBI:15377"/>
        <dbReference type="ChEBI" id="CHEBI:15378"/>
        <dbReference type="ChEBI" id="CHEBI:16526"/>
        <dbReference type="ChEBI" id="CHEBI:17544"/>
        <dbReference type="EC" id="4.2.1.1"/>
    </reaction>
</comment>
<evidence type="ECO:0000256" key="8">
    <source>
        <dbReference type="ARBA" id="ARBA00048348"/>
    </source>
</evidence>
<dbReference type="InterPro" id="IPR001148">
    <property type="entry name" value="CA_dom"/>
</dbReference>
<comment type="cofactor">
    <cofactor evidence="1 9">
        <name>Zn(2+)</name>
        <dbReference type="ChEBI" id="CHEBI:29105"/>
    </cofactor>
</comment>
<dbReference type="InterPro" id="IPR036398">
    <property type="entry name" value="CA_dom_sf"/>
</dbReference>
<dbReference type="Proteomes" id="UP000696280">
    <property type="component" value="Unassembled WGS sequence"/>
</dbReference>
<dbReference type="Gene3D" id="3.10.200.10">
    <property type="entry name" value="Alpha carbonic anhydrase"/>
    <property type="match status" value="1"/>
</dbReference>
<dbReference type="PANTHER" id="PTHR18952">
    <property type="entry name" value="CARBONIC ANHYDRASE"/>
    <property type="match status" value="1"/>
</dbReference>
<comment type="function">
    <text evidence="2 9">Reversible hydration of carbon dioxide.</text>
</comment>
<comment type="similarity">
    <text evidence="3 9">Belongs to the alpha-carbonic anhydrase family.</text>
</comment>
<dbReference type="EC" id="4.2.1.1" evidence="4 9"/>
<dbReference type="SUPFAM" id="SSF51069">
    <property type="entry name" value="Carbonic anhydrase"/>
    <property type="match status" value="1"/>
</dbReference>
<sequence length="269" mass="29430">MLFSLPIIASILAATAHGCTDPDLHPRADGVAEWGYGPENGPLLWYAMDRVANRACGQGKNQTPIDITGNSTRTQSSSDYVLKYSKIIKNVPYLNTHHTAQVQVDGVTDSTNTLTFASKTYKLLQFHFHVPSEHRINGEYFPMEVHFVHRSADGALAVVGYAIQVGRMNHPLLGAVLGKIKQVAETDAKSTLALLDLSTITTNFAKNNVFRYSGSLTTPPCTEGIEWIVSTEAITIDVATFNEVKKVLQFNARNTQSDPGRDNVIGLVQ</sequence>
<feature type="chain" id="PRO_5040532762" description="Carbonic anhydrase" evidence="9">
    <location>
        <begin position="19"/>
        <end position="269"/>
    </location>
</feature>
<evidence type="ECO:0000256" key="5">
    <source>
        <dbReference type="ARBA" id="ARBA00022723"/>
    </source>
</evidence>
<dbReference type="SMART" id="SM01057">
    <property type="entry name" value="Carb_anhydrase"/>
    <property type="match status" value="1"/>
</dbReference>
<dbReference type="EMBL" id="CAJVRL010000052">
    <property type="protein sequence ID" value="CAG8953683.1"/>
    <property type="molecule type" value="Genomic_DNA"/>
</dbReference>
<reference evidence="11" key="1">
    <citation type="submission" date="2021-07" db="EMBL/GenBank/DDBJ databases">
        <authorList>
            <person name="Durling M."/>
        </authorList>
    </citation>
    <scope>NUCLEOTIDE SEQUENCE</scope>
</reference>
<dbReference type="InterPro" id="IPR041891">
    <property type="entry name" value="Alpha_CA_prokaryot-like"/>
</dbReference>
<keyword evidence="6 9" id="KW-0862">Zinc</keyword>
<dbReference type="Pfam" id="PF00194">
    <property type="entry name" value="Carb_anhydrase"/>
    <property type="match status" value="1"/>
</dbReference>
<accession>A0A9N9KW24</accession>
<feature type="domain" description="Alpha-carbonic anhydrase" evidence="10">
    <location>
        <begin position="32"/>
        <end position="269"/>
    </location>
</feature>
<name>A0A9N9KW24_9HELO</name>
<dbReference type="OrthoDB" id="429145at2759"/>
<gene>
    <name evidence="11" type="ORF">HYFRA_00006572</name>
</gene>
<evidence type="ECO:0000256" key="6">
    <source>
        <dbReference type="ARBA" id="ARBA00022833"/>
    </source>
</evidence>
<feature type="signal peptide" evidence="9">
    <location>
        <begin position="1"/>
        <end position="18"/>
    </location>
</feature>
<evidence type="ECO:0000256" key="9">
    <source>
        <dbReference type="RuleBase" id="RU367011"/>
    </source>
</evidence>
<dbReference type="PANTHER" id="PTHR18952:SF265">
    <property type="entry name" value="CARBONIC ANHYDRASE"/>
    <property type="match status" value="1"/>
</dbReference>
<dbReference type="GO" id="GO:0004089">
    <property type="term" value="F:carbonate dehydratase activity"/>
    <property type="evidence" value="ECO:0007669"/>
    <property type="project" value="UniProtKB-UniRule"/>
</dbReference>
<evidence type="ECO:0000313" key="11">
    <source>
        <dbReference type="EMBL" id="CAG8953683.1"/>
    </source>
</evidence>
<keyword evidence="12" id="KW-1185">Reference proteome</keyword>
<dbReference type="InterPro" id="IPR023561">
    <property type="entry name" value="Carbonic_anhydrase_a-class"/>
</dbReference>
<evidence type="ECO:0000256" key="7">
    <source>
        <dbReference type="ARBA" id="ARBA00023239"/>
    </source>
</evidence>
<keyword evidence="7 9" id="KW-0456">Lyase</keyword>
<dbReference type="PROSITE" id="PS51144">
    <property type="entry name" value="ALPHA_CA_2"/>
    <property type="match status" value="1"/>
</dbReference>
<proteinExistence type="inferred from homology"/>
<dbReference type="AlphaFoldDB" id="A0A9N9KW24"/>
<evidence type="ECO:0000313" key="12">
    <source>
        <dbReference type="Proteomes" id="UP000696280"/>
    </source>
</evidence>
<protein>
    <recommendedName>
        <fullName evidence="4 9">Carbonic anhydrase</fullName>
        <ecNumber evidence="4 9">4.2.1.1</ecNumber>
    </recommendedName>
</protein>
<dbReference type="CDD" id="cd03124">
    <property type="entry name" value="alpha_CA_prokaryotic_like"/>
    <property type="match status" value="1"/>
</dbReference>